<feature type="compositionally biased region" description="Low complexity" evidence="2">
    <location>
        <begin position="78"/>
        <end position="89"/>
    </location>
</feature>
<feature type="domain" description="Rad26-like N-terminal" evidence="5">
    <location>
        <begin position="373"/>
        <end position="418"/>
    </location>
</feature>
<dbReference type="Pfam" id="PF21048">
    <property type="entry name" value="Rad26-like_N"/>
    <property type="match status" value="1"/>
</dbReference>
<dbReference type="InterPro" id="IPR048380">
    <property type="entry name" value="Rad26-like_N"/>
</dbReference>
<dbReference type="Pfam" id="PF21046">
    <property type="entry name" value="Rad26-like_C"/>
    <property type="match status" value="1"/>
</dbReference>
<feature type="domain" description="Rad26-like C-terminal" evidence="4">
    <location>
        <begin position="721"/>
        <end position="785"/>
    </location>
</feature>
<evidence type="ECO:0000259" key="5">
    <source>
        <dbReference type="Pfam" id="PF21048"/>
    </source>
</evidence>
<evidence type="ECO:0000313" key="7">
    <source>
        <dbReference type="Proteomes" id="UP000777438"/>
    </source>
</evidence>
<feature type="compositionally biased region" description="Polar residues" evidence="2">
    <location>
        <begin position="300"/>
        <end position="314"/>
    </location>
</feature>
<feature type="region of interest" description="Disordered" evidence="2">
    <location>
        <begin position="26"/>
        <end position="170"/>
    </location>
</feature>
<feature type="region of interest" description="Disordered" evidence="2">
    <location>
        <begin position="255"/>
        <end position="280"/>
    </location>
</feature>
<sequence>MDLDEFSDDGLDDLPDNALQALERNAIQLTQGPRKSTQQPESNYPDAIWIEDDDLDTTEVTNNAGEPIGRPVVDNTLQQHSQQHQNQYQESRRSIPPPPNPRWNPTIDPSKRRPVGQPLPQHGNPAAANQPLYTSQQFQTQSSNFHRPQASQFARPPIPQNQFTASQAQGPPGDVLFALQQRVRALENDLNTARGENAILRTSSTKTQQLHDTEVARLKKINAEQLSKQERIAEAAIAAEQSANTELQFLQRDMREVNDRTRRKDASAGGKIGTTTPKKSAKSWRVADGFDELDIVLSPSKGQGRSRNAASVATNVGERTPSKGKRKRPVVDSPIMELETHMGDFDTMDKDAESVSVPSPIVVAPTPGLPFEFLQLVLDHTPFPGHPPTFEVLSRFSFPSDPNTSLAAYIFKRLPVIGDSRYPIQLLVDFSHLVVDLWMRSLDEHYWEPIKYLVALVAFTFQLQATEVAPLIVTNLAPVAQATVYNLAEMRHRLPPAEQAKTEQFKALAEHINIPDILSLLYMASLTCATSISETESGIENKAAYFWSHITLDTPSILLTPRQELSDILSTLDLLATSSLPDSIGPITTEKDPPFVAQLFIDKVAMKLTECSPSATTPAEKRTLQLAVLRTLVAFARYPFGAINLATHNTTLPRLVNCLSTSIDELYNQPIPSNILPDPAKKGGSLITPTSDASSELCRIISSCVLLIHALVTGPHTANLANINQKLSMSHGGSQRYLLALGRLVFVEEDLVMESGIGEDTVEAAHELLELQVTPDEGEVVSEAFGG</sequence>
<protein>
    <recommendedName>
        <fullName evidence="8">DNA repair protein Rad26</fullName>
    </recommendedName>
</protein>
<reference evidence="6 7" key="1">
    <citation type="journal article" date="2021" name="Nat. Commun.">
        <title>Genetic determinants of endophytism in the Arabidopsis root mycobiome.</title>
        <authorList>
            <person name="Mesny F."/>
            <person name="Miyauchi S."/>
            <person name="Thiergart T."/>
            <person name="Pickel B."/>
            <person name="Atanasova L."/>
            <person name="Karlsson M."/>
            <person name="Huettel B."/>
            <person name="Barry K.W."/>
            <person name="Haridas S."/>
            <person name="Chen C."/>
            <person name="Bauer D."/>
            <person name="Andreopoulos W."/>
            <person name="Pangilinan J."/>
            <person name="LaButti K."/>
            <person name="Riley R."/>
            <person name="Lipzen A."/>
            <person name="Clum A."/>
            <person name="Drula E."/>
            <person name="Henrissat B."/>
            <person name="Kohler A."/>
            <person name="Grigoriev I.V."/>
            <person name="Martin F.M."/>
            <person name="Hacquard S."/>
        </authorList>
    </citation>
    <scope>NUCLEOTIDE SEQUENCE [LARGE SCALE GENOMIC DNA]</scope>
    <source>
        <strain evidence="6 7">MPI-CAGE-CH-0241</strain>
    </source>
</reference>
<evidence type="ECO:0000313" key="6">
    <source>
        <dbReference type="EMBL" id="KAH6889321.1"/>
    </source>
</evidence>
<dbReference type="Pfam" id="PF12331">
    <property type="entry name" value="Rad26-like_helical_rpts"/>
    <property type="match status" value="1"/>
</dbReference>
<dbReference type="InterPro" id="IPR048379">
    <property type="entry name" value="Rad26-like_C"/>
</dbReference>
<feature type="compositionally biased region" description="Polar residues" evidence="2">
    <location>
        <begin position="27"/>
        <end position="42"/>
    </location>
</feature>
<feature type="coiled-coil region" evidence="1">
    <location>
        <begin position="176"/>
        <end position="203"/>
    </location>
</feature>
<evidence type="ECO:0000256" key="2">
    <source>
        <dbReference type="SAM" id="MobiDB-lite"/>
    </source>
</evidence>
<evidence type="ECO:0000259" key="3">
    <source>
        <dbReference type="Pfam" id="PF12331"/>
    </source>
</evidence>
<gene>
    <name evidence="6" type="ORF">B0T10DRAFT_441024</name>
</gene>
<feature type="compositionally biased region" description="Polar residues" evidence="2">
    <location>
        <begin position="160"/>
        <end position="169"/>
    </location>
</feature>
<evidence type="ECO:0000259" key="4">
    <source>
        <dbReference type="Pfam" id="PF21046"/>
    </source>
</evidence>
<feature type="compositionally biased region" description="Low complexity" evidence="2">
    <location>
        <begin position="134"/>
        <end position="143"/>
    </location>
</feature>
<name>A0A9P8W4E5_9HYPO</name>
<dbReference type="Proteomes" id="UP000777438">
    <property type="component" value="Unassembled WGS sequence"/>
</dbReference>
<dbReference type="AlphaFoldDB" id="A0A9P8W4E5"/>
<evidence type="ECO:0000256" key="1">
    <source>
        <dbReference type="SAM" id="Coils"/>
    </source>
</evidence>
<feature type="region of interest" description="Disordered" evidence="2">
    <location>
        <begin position="298"/>
        <end position="329"/>
    </location>
</feature>
<feature type="compositionally biased region" description="Basic and acidic residues" evidence="2">
    <location>
        <begin position="255"/>
        <end position="266"/>
    </location>
</feature>
<dbReference type="OrthoDB" id="5245063at2759"/>
<evidence type="ECO:0008006" key="8">
    <source>
        <dbReference type="Google" id="ProtNLM"/>
    </source>
</evidence>
<organism evidence="6 7">
    <name type="scientific">Thelonectria olida</name>
    <dbReference type="NCBI Taxonomy" id="1576542"/>
    <lineage>
        <taxon>Eukaryota</taxon>
        <taxon>Fungi</taxon>
        <taxon>Dikarya</taxon>
        <taxon>Ascomycota</taxon>
        <taxon>Pezizomycotina</taxon>
        <taxon>Sordariomycetes</taxon>
        <taxon>Hypocreomycetidae</taxon>
        <taxon>Hypocreales</taxon>
        <taxon>Nectriaceae</taxon>
        <taxon>Thelonectria</taxon>
    </lineage>
</organism>
<keyword evidence="1" id="KW-0175">Coiled coil</keyword>
<keyword evidence="7" id="KW-1185">Reference proteome</keyword>
<dbReference type="InterPro" id="IPR022093">
    <property type="entry name" value="Rad26-like_helical"/>
</dbReference>
<comment type="caution">
    <text evidence="6">The sequence shown here is derived from an EMBL/GenBank/DDBJ whole genome shotgun (WGS) entry which is preliminary data.</text>
</comment>
<dbReference type="EMBL" id="JAGPYM010000011">
    <property type="protein sequence ID" value="KAH6889321.1"/>
    <property type="molecule type" value="Genomic_DNA"/>
</dbReference>
<feature type="domain" description="Rad26-like helical repeats" evidence="3">
    <location>
        <begin position="479"/>
        <end position="712"/>
    </location>
</feature>
<proteinExistence type="predicted"/>
<accession>A0A9P8W4E5</accession>